<feature type="domain" description="Tc1-like transposase DDE" evidence="1">
    <location>
        <begin position="93"/>
        <end position="124"/>
    </location>
</feature>
<dbReference type="InterPro" id="IPR038717">
    <property type="entry name" value="Tc1-like_DDE_dom"/>
</dbReference>
<evidence type="ECO:0000313" key="3">
    <source>
        <dbReference type="Proteomes" id="UP000597444"/>
    </source>
</evidence>
<evidence type="ECO:0000313" key="2">
    <source>
        <dbReference type="EMBL" id="GHO97141.1"/>
    </source>
</evidence>
<dbReference type="Pfam" id="PF13551">
    <property type="entry name" value="HTH_29"/>
    <property type="match status" value="1"/>
</dbReference>
<dbReference type="Proteomes" id="UP000597444">
    <property type="component" value="Unassembled WGS sequence"/>
</dbReference>
<accession>A0A8J3IVX5</accession>
<comment type="caution">
    <text evidence="2">The sequence shown here is derived from an EMBL/GenBank/DDBJ whole genome shotgun (WGS) entry which is preliminary data.</text>
</comment>
<dbReference type="Gene3D" id="3.30.420.10">
    <property type="entry name" value="Ribonuclease H-like superfamily/Ribonuclease H"/>
    <property type="match status" value="1"/>
</dbReference>
<gene>
    <name evidence="2" type="ORF">KSF_071890</name>
</gene>
<dbReference type="EMBL" id="BNJK01000001">
    <property type="protein sequence ID" value="GHO97141.1"/>
    <property type="molecule type" value="Genomic_DNA"/>
</dbReference>
<dbReference type="AlphaFoldDB" id="A0A8J3IVX5"/>
<protein>
    <recommendedName>
        <fullName evidence="1">Tc1-like transposase DDE domain-containing protein</fullName>
    </recommendedName>
</protein>
<dbReference type="Pfam" id="PF13358">
    <property type="entry name" value="DDE_3"/>
    <property type="match status" value="1"/>
</dbReference>
<name>A0A8J3IVX5_9CHLR</name>
<evidence type="ECO:0000259" key="1">
    <source>
        <dbReference type="Pfam" id="PF13358"/>
    </source>
</evidence>
<dbReference type="InterPro" id="IPR036397">
    <property type="entry name" value="RNaseH_sf"/>
</dbReference>
<dbReference type="GO" id="GO:0003676">
    <property type="term" value="F:nucleic acid binding"/>
    <property type="evidence" value="ECO:0007669"/>
    <property type="project" value="InterPro"/>
</dbReference>
<reference evidence="2" key="1">
    <citation type="submission" date="2020-10" db="EMBL/GenBank/DDBJ databases">
        <title>Taxonomic study of unclassified bacteria belonging to the class Ktedonobacteria.</title>
        <authorList>
            <person name="Yabe S."/>
            <person name="Wang C.M."/>
            <person name="Zheng Y."/>
            <person name="Sakai Y."/>
            <person name="Cavaletti L."/>
            <person name="Monciardini P."/>
            <person name="Donadio S."/>
        </authorList>
    </citation>
    <scope>NUCLEOTIDE SEQUENCE</scope>
    <source>
        <strain evidence="2">ID150040</strain>
    </source>
</reference>
<proteinExistence type="predicted"/>
<organism evidence="2 3">
    <name type="scientific">Reticulibacter mediterranei</name>
    <dbReference type="NCBI Taxonomy" id="2778369"/>
    <lineage>
        <taxon>Bacteria</taxon>
        <taxon>Bacillati</taxon>
        <taxon>Chloroflexota</taxon>
        <taxon>Ktedonobacteria</taxon>
        <taxon>Ktedonobacterales</taxon>
        <taxon>Reticulibacteraceae</taxon>
        <taxon>Reticulibacter</taxon>
    </lineage>
</organism>
<keyword evidence="3" id="KW-1185">Reference proteome</keyword>
<sequence>MTEDEQHKIQAGLRSSDAFTLRRCQIMLASARGERVPKIALQLGCDDQTVRNVIHSFNATGLSVLEKGSSCPHRLRVTFSQEAAQQIKQEGKGVRSLLLYLPKQSPWLNPIEPKWAYAKRNVVESHALFLKRSRDSAINPR</sequence>